<keyword evidence="6" id="KW-1185">Reference proteome</keyword>
<dbReference type="AlphaFoldDB" id="A0A517PJ79"/>
<comment type="catalytic activity">
    <reaction evidence="2">
        <text>holo-[ACP] + malonyl-CoA = malonyl-[ACP] + CoA</text>
        <dbReference type="Rhea" id="RHEA:41792"/>
        <dbReference type="Rhea" id="RHEA-COMP:9623"/>
        <dbReference type="Rhea" id="RHEA-COMP:9685"/>
        <dbReference type="ChEBI" id="CHEBI:57287"/>
        <dbReference type="ChEBI" id="CHEBI:57384"/>
        <dbReference type="ChEBI" id="CHEBI:64479"/>
        <dbReference type="ChEBI" id="CHEBI:78449"/>
        <dbReference type="EC" id="2.3.1.39"/>
    </reaction>
</comment>
<dbReference type="Proteomes" id="UP000320421">
    <property type="component" value="Chromosome"/>
</dbReference>
<keyword evidence="2 5" id="KW-0808">Transferase</keyword>
<feature type="active site" evidence="3">
    <location>
        <position position="95"/>
    </location>
</feature>
<dbReference type="InterPro" id="IPR016036">
    <property type="entry name" value="Malonyl_transacylase_ACP-bd"/>
</dbReference>
<dbReference type="NCBIfam" id="TIGR00128">
    <property type="entry name" value="fabD"/>
    <property type="match status" value="1"/>
</dbReference>
<evidence type="ECO:0000259" key="4">
    <source>
        <dbReference type="SMART" id="SM00827"/>
    </source>
</evidence>
<organism evidence="5 6">
    <name type="scientific">Gimesia chilikensis</name>
    <dbReference type="NCBI Taxonomy" id="2605989"/>
    <lineage>
        <taxon>Bacteria</taxon>
        <taxon>Pseudomonadati</taxon>
        <taxon>Planctomycetota</taxon>
        <taxon>Planctomycetia</taxon>
        <taxon>Planctomycetales</taxon>
        <taxon>Planctomycetaceae</taxon>
        <taxon>Gimesia</taxon>
    </lineage>
</organism>
<accession>A0A517PJ79</accession>
<dbReference type="GO" id="GO:0004314">
    <property type="term" value="F:[acyl-carrier-protein] S-malonyltransferase activity"/>
    <property type="evidence" value="ECO:0007669"/>
    <property type="project" value="UniProtKB-EC"/>
</dbReference>
<dbReference type="EC" id="2.3.1.39" evidence="2"/>
<dbReference type="Pfam" id="PF00698">
    <property type="entry name" value="Acyl_transf_1"/>
    <property type="match status" value="1"/>
</dbReference>
<dbReference type="InterPro" id="IPR052760">
    <property type="entry name" value="Mitochondrial_malonyltrans"/>
</dbReference>
<evidence type="ECO:0000313" key="5">
    <source>
        <dbReference type="EMBL" id="QDT19437.1"/>
    </source>
</evidence>
<dbReference type="InterPro" id="IPR016035">
    <property type="entry name" value="Acyl_Trfase/lysoPLipase"/>
</dbReference>
<dbReference type="Gene3D" id="3.40.366.10">
    <property type="entry name" value="Malonyl-Coenzyme A Acyl Carrier Protein, domain 2"/>
    <property type="match status" value="1"/>
</dbReference>
<dbReference type="Gene3D" id="3.30.70.250">
    <property type="entry name" value="Malonyl-CoA ACP transacylase, ACP-binding"/>
    <property type="match status" value="1"/>
</dbReference>
<dbReference type="InterPro" id="IPR001227">
    <property type="entry name" value="Ac_transferase_dom_sf"/>
</dbReference>
<feature type="domain" description="Malonyl-CoA:ACP transacylase (MAT)" evidence="4">
    <location>
        <begin position="7"/>
        <end position="298"/>
    </location>
</feature>
<dbReference type="SUPFAM" id="SSF55048">
    <property type="entry name" value="Probable ACP-binding domain of malonyl-CoA ACP transacylase"/>
    <property type="match status" value="1"/>
</dbReference>
<proteinExistence type="inferred from homology"/>
<evidence type="ECO:0000256" key="2">
    <source>
        <dbReference type="PIRNR" id="PIRNR000446"/>
    </source>
</evidence>
<sequence length="302" mass="32475">MSRIAFLFPGQGAQHVGMGKTIVEKYPAAKELFDRAADILQYDLAKLCFEGPSEELDSTVISQPALFVTSLAALEMLRADSPDKVLACEMTAGLSLGEYTALVFAGAMSFEDGLRVVQRRGEAMQAAADANPSGMVSILLLDRDKVAEICEAASSAGRIWIANYLCPGNIVLSGENSACERAAELAEQEGGRAIPLAVAGAFHTEIMKPADSKLSEALAGVGLKKPEIPVISNVDAKTHEDPDEIRELLIRQVLSPVLWEDSIRAMLDAGFDEFYEIGPGKVLKGLMKRIDRKISCETVNDS</sequence>
<dbReference type="InterPro" id="IPR014043">
    <property type="entry name" value="Acyl_transferase_dom"/>
</dbReference>
<reference evidence="5 6" key="1">
    <citation type="submission" date="2019-02" db="EMBL/GenBank/DDBJ databases">
        <title>Deep-cultivation of Planctomycetes and their phenomic and genomic characterization uncovers novel biology.</title>
        <authorList>
            <person name="Wiegand S."/>
            <person name="Jogler M."/>
            <person name="Boedeker C."/>
            <person name="Pinto D."/>
            <person name="Vollmers J."/>
            <person name="Rivas-Marin E."/>
            <person name="Kohn T."/>
            <person name="Peeters S.H."/>
            <person name="Heuer A."/>
            <person name="Rast P."/>
            <person name="Oberbeckmann S."/>
            <person name="Bunk B."/>
            <person name="Jeske O."/>
            <person name="Meyerdierks A."/>
            <person name="Storesund J.E."/>
            <person name="Kallscheuer N."/>
            <person name="Luecker S."/>
            <person name="Lage O.M."/>
            <person name="Pohl T."/>
            <person name="Merkel B.J."/>
            <person name="Hornburger P."/>
            <person name="Mueller R.-W."/>
            <person name="Bruemmer F."/>
            <person name="Labrenz M."/>
            <person name="Spormann A.M."/>
            <person name="Op den Camp H."/>
            <person name="Overmann J."/>
            <person name="Amann R."/>
            <person name="Jetten M.S.M."/>
            <person name="Mascher T."/>
            <person name="Medema M.H."/>
            <person name="Devos D.P."/>
            <person name="Kaster A.-K."/>
            <person name="Ovreas L."/>
            <person name="Rohde M."/>
            <person name="Galperin M.Y."/>
            <person name="Jogler C."/>
        </authorList>
    </citation>
    <scope>NUCLEOTIDE SEQUENCE [LARGE SCALE GENOMIC DNA]</scope>
    <source>
        <strain evidence="5 6">HG66A1</strain>
    </source>
</reference>
<dbReference type="EMBL" id="CP036266">
    <property type="protein sequence ID" value="QDT19437.1"/>
    <property type="molecule type" value="Genomic_DNA"/>
</dbReference>
<dbReference type="InterPro" id="IPR024925">
    <property type="entry name" value="Malonyl_CoA-ACP_transAc"/>
</dbReference>
<dbReference type="InterPro" id="IPR004410">
    <property type="entry name" value="Malonyl_CoA-ACP_transAc_FabD"/>
</dbReference>
<dbReference type="SUPFAM" id="SSF52151">
    <property type="entry name" value="FabD/lysophospholipase-like"/>
    <property type="match status" value="1"/>
</dbReference>
<dbReference type="SMART" id="SM00827">
    <property type="entry name" value="PKS_AT"/>
    <property type="match status" value="1"/>
</dbReference>
<feature type="active site" evidence="3">
    <location>
        <position position="203"/>
    </location>
</feature>
<evidence type="ECO:0000256" key="1">
    <source>
        <dbReference type="ARBA" id="ARBA00018953"/>
    </source>
</evidence>
<dbReference type="PIRSF" id="PIRSF000446">
    <property type="entry name" value="Mct"/>
    <property type="match status" value="1"/>
</dbReference>
<protein>
    <recommendedName>
        <fullName evidence="1 2">Malonyl CoA-acyl carrier protein transacylase</fullName>
        <ecNumber evidence="2">2.3.1.39</ecNumber>
    </recommendedName>
</protein>
<evidence type="ECO:0000313" key="6">
    <source>
        <dbReference type="Proteomes" id="UP000320421"/>
    </source>
</evidence>
<evidence type="ECO:0000256" key="3">
    <source>
        <dbReference type="PIRSR" id="PIRSR000446-1"/>
    </source>
</evidence>
<comment type="similarity">
    <text evidence="2">Belongs to the fabD family.</text>
</comment>
<dbReference type="RefSeq" id="WP_145181275.1">
    <property type="nucleotide sequence ID" value="NZ_CP036266.1"/>
</dbReference>
<dbReference type="PANTHER" id="PTHR47170">
    <property type="entry name" value="MALONYL-COA ACP TRANSACYLASE, ACP-BINDING"/>
    <property type="match status" value="1"/>
</dbReference>
<keyword evidence="2 5" id="KW-0012">Acyltransferase</keyword>
<dbReference type="OrthoDB" id="9805460at2"/>
<gene>
    <name evidence="5" type="primary">fabD</name>
    <name evidence="5" type="ORF">HG66A1_12020</name>
</gene>
<dbReference type="PANTHER" id="PTHR47170:SF2">
    <property type="entry name" value="MALONYL-COA:ACP TRANSACYLASE (MAT) DOMAIN-CONTAINING PROTEIN"/>
    <property type="match status" value="1"/>
</dbReference>
<name>A0A517PJ79_9PLAN</name>